<feature type="domain" description="Doubled CXXCH motif" evidence="4">
    <location>
        <begin position="193"/>
        <end position="234"/>
    </location>
</feature>
<evidence type="ECO:0000256" key="2">
    <source>
        <dbReference type="SAM" id="MobiDB-lite"/>
    </source>
</evidence>
<accession>A0ABU9YW34</accession>
<dbReference type="NCBIfam" id="TIGR03508">
    <property type="entry name" value="decahem_SO"/>
    <property type="match status" value="1"/>
</dbReference>
<dbReference type="InterPro" id="IPR051829">
    <property type="entry name" value="Multiheme_Cytochr_ET"/>
</dbReference>
<keyword evidence="1 3" id="KW-0732">Signal</keyword>
<evidence type="ECO:0000259" key="5">
    <source>
        <dbReference type="Pfam" id="PF22678"/>
    </source>
</evidence>
<dbReference type="EMBL" id="JBDIVE010000002">
    <property type="protein sequence ID" value="MEN3067766.1"/>
    <property type="molecule type" value="Genomic_DNA"/>
</dbReference>
<dbReference type="Pfam" id="PF09699">
    <property type="entry name" value="Paired_CXXCH_1"/>
    <property type="match status" value="2"/>
</dbReference>
<feature type="signal peptide" evidence="3">
    <location>
        <begin position="1"/>
        <end position="25"/>
    </location>
</feature>
<evidence type="ECO:0000256" key="1">
    <source>
        <dbReference type="ARBA" id="ARBA00022729"/>
    </source>
</evidence>
<comment type="caution">
    <text evidence="6">The sequence shown here is derived from an EMBL/GenBank/DDBJ whole genome shotgun (WGS) entry which is preliminary data.</text>
</comment>
<protein>
    <submittedName>
        <fullName evidence="6">DmsE family decaheme c-type cytochrome</fullName>
    </submittedName>
</protein>
<evidence type="ECO:0000259" key="4">
    <source>
        <dbReference type="Pfam" id="PF09699"/>
    </source>
</evidence>
<keyword evidence="7" id="KW-1185">Reference proteome</keyword>
<dbReference type="PANTHER" id="PTHR35038:SF6">
    <property type="entry name" value="SURFACE LOCALIZED DECAHEME CYTOCHROME C LIPOPROTEIN"/>
    <property type="match status" value="1"/>
</dbReference>
<proteinExistence type="predicted"/>
<dbReference type="Gene3D" id="1.10.1130.10">
    <property type="entry name" value="Flavocytochrome C3, Chain A"/>
    <property type="match status" value="2"/>
</dbReference>
<dbReference type="InterPro" id="IPR020015">
    <property type="entry name" value="Decahaem_cyt-c_DmsE"/>
</dbReference>
<name>A0ABU9YW34_9RHOO</name>
<dbReference type="Pfam" id="PF22678">
    <property type="entry name" value="Cytochrom_c_NrfB-like"/>
    <property type="match status" value="1"/>
</dbReference>
<feature type="domain" description="Cytochrome c-type protein NrfB-like" evidence="5">
    <location>
        <begin position="84"/>
        <end position="168"/>
    </location>
</feature>
<feature type="domain" description="Doubled CXXCH motif" evidence="4">
    <location>
        <begin position="241"/>
        <end position="277"/>
    </location>
</feature>
<evidence type="ECO:0000256" key="3">
    <source>
        <dbReference type="SAM" id="SignalP"/>
    </source>
</evidence>
<dbReference type="InterPro" id="IPR053875">
    <property type="entry name" value="Cytochrom_c_NrfB-like_dom"/>
</dbReference>
<reference evidence="6 7" key="1">
    <citation type="journal article" date="2018" name="Int. J. Syst. Evol. Microbiol.">
        <title>Uliginosibacterium sediminicola sp. nov., isolated from freshwater sediment.</title>
        <authorList>
            <person name="Hwang W.M."/>
            <person name="Kim S.M."/>
            <person name="Kang K."/>
            <person name="Ahn T.Y."/>
        </authorList>
    </citation>
    <scope>NUCLEOTIDE SEQUENCE [LARGE SCALE GENOMIC DNA]</scope>
    <source>
        <strain evidence="6 7">M1-21</strain>
    </source>
</reference>
<feature type="region of interest" description="Disordered" evidence="2">
    <location>
        <begin position="72"/>
        <end position="109"/>
    </location>
</feature>
<evidence type="ECO:0000313" key="7">
    <source>
        <dbReference type="Proteomes" id="UP001410394"/>
    </source>
</evidence>
<dbReference type="SUPFAM" id="SSF48695">
    <property type="entry name" value="Multiheme cytochromes"/>
    <property type="match status" value="1"/>
</dbReference>
<dbReference type="NCBIfam" id="TIGR01905">
    <property type="entry name" value="paired_CXXCH_1"/>
    <property type="match status" value="2"/>
</dbReference>
<organism evidence="6 7">
    <name type="scientific">Uliginosibacterium sediminicola</name>
    <dbReference type="NCBI Taxonomy" id="2024550"/>
    <lineage>
        <taxon>Bacteria</taxon>
        <taxon>Pseudomonadati</taxon>
        <taxon>Pseudomonadota</taxon>
        <taxon>Betaproteobacteria</taxon>
        <taxon>Rhodocyclales</taxon>
        <taxon>Zoogloeaceae</taxon>
        <taxon>Uliginosibacterium</taxon>
    </lineage>
</organism>
<dbReference type="InterPro" id="IPR010177">
    <property type="entry name" value="Paired_CXXCH_1"/>
</dbReference>
<feature type="compositionally biased region" description="Basic and acidic residues" evidence="2">
    <location>
        <begin position="89"/>
        <end position="101"/>
    </location>
</feature>
<sequence length="329" mass="34949">MSLIRTYLMAAIVASGLLAAPLLQAADIVLPDLGSTPSRSTAASNALKKDAICTRCHDENEPAPVLSLYQTKHGVRGDSRTPSCQSCHGDSDKHVKGDPKVKGRPSPDVVFKKGAYPSSEDTARNAQCMSCHKNSTKHNNWDGSQHQVNGVACSDCHVSHTPHDKVLNKKTQADACFACHKEQRADSHKISAHPVKDGKVACSDCHNTHGAIGPKLLKKNTLNETCFMCHADKRGPMLFEHQPVVEDCASCHTAHGSNITPLLKSRAPVLCSECHDGTHISRNPAAANMAGKQGGFTGTPSGSATGRSCTNCHSQVHGSNSPAGGYLLR</sequence>
<dbReference type="RefSeq" id="WP_345918532.1">
    <property type="nucleotide sequence ID" value="NZ_JBDIVE010000002.1"/>
</dbReference>
<evidence type="ECO:0000313" key="6">
    <source>
        <dbReference type="EMBL" id="MEN3067766.1"/>
    </source>
</evidence>
<dbReference type="Gene3D" id="3.90.10.10">
    <property type="entry name" value="Cytochrome C3"/>
    <property type="match status" value="1"/>
</dbReference>
<dbReference type="PANTHER" id="PTHR35038">
    <property type="entry name" value="DISSIMILATORY SULFITE REDUCTASE SIRA"/>
    <property type="match status" value="1"/>
</dbReference>
<dbReference type="InterPro" id="IPR036280">
    <property type="entry name" value="Multihaem_cyt_sf"/>
</dbReference>
<gene>
    <name evidence="6" type="ORF">ABDB84_04690</name>
</gene>
<dbReference type="Proteomes" id="UP001410394">
    <property type="component" value="Unassembled WGS sequence"/>
</dbReference>
<feature type="chain" id="PRO_5046120752" evidence="3">
    <location>
        <begin position="26"/>
        <end position="329"/>
    </location>
</feature>